<dbReference type="EC" id="2.3.2.2" evidence="11"/>
<keyword evidence="4 11" id="KW-0808">Transferase</keyword>
<keyword evidence="7 11" id="KW-0012">Acyltransferase</keyword>
<keyword evidence="11" id="KW-0317">Glutathione biosynthesis</keyword>
<dbReference type="AlphaFoldDB" id="A0A6N7EXV4"/>
<dbReference type="SUPFAM" id="SSF56235">
    <property type="entry name" value="N-terminal nucleophile aminohydrolases (Ntn hydrolases)"/>
    <property type="match status" value="1"/>
</dbReference>
<dbReference type="UniPathway" id="UPA00204"/>
<dbReference type="InterPro" id="IPR055262">
    <property type="entry name" value="GGT_CS"/>
</dbReference>
<feature type="active site" description="Nucleophile" evidence="9">
    <location>
        <position position="385"/>
    </location>
</feature>
<protein>
    <recommendedName>
        <fullName evidence="11">Glutathione hydrolase proenzyme</fullName>
        <ecNumber evidence="11">2.3.2.2</ecNumber>
        <ecNumber evidence="11">3.4.19.13</ecNumber>
    </recommendedName>
    <component>
        <recommendedName>
            <fullName evidence="11">Glutathione hydrolase large chain</fullName>
        </recommendedName>
    </component>
    <component>
        <recommendedName>
            <fullName evidence="11">Glutathione hydrolase small chain</fullName>
        </recommendedName>
    </component>
</protein>
<dbReference type="PANTHER" id="PTHR43199:SF1">
    <property type="entry name" value="GLUTATHIONE HYDROLASE PROENZYME"/>
    <property type="match status" value="1"/>
</dbReference>
<comment type="subunit">
    <text evidence="11">This enzyme consists of two polypeptide chains, which are synthesized in precursor form from a single polypeptide.</text>
</comment>
<dbReference type="GO" id="GO:0006750">
    <property type="term" value="P:glutathione biosynthetic process"/>
    <property type="evidence" value="ECO:0007669"/>
    <property type="project" value="UniProtKB-KW"/>
</dbReference>
<dbReference type="PRINTS" id="PR01210">
    <property type="entry name" value="GGTRANSPTASE"/>
</dbReference>
<sequence>MKKLKLKLKALVLVIITGPILAKQSPTAIYESDAIHHPVIATQGMVSTQEAVATQIGLDILKKGGNAVDASVAIGFALSVTLPRAGNLGGGGFMVIHDAKSNKTTTLDYREMAPQKASRDMFLDEQGEPDQKKSRFHGLAVGVPGTVAGMIKALETYGTMPLSEVIAPAIDLAENGIVMTPDLYNSLINLEDRLKQWDSTKAIFYKGDDYYQIGEKLKQPDLARSLKRIAESGRAGFYTGETAERISKAVNDAGGMMAVEDFANYEAVFREPITGQYRGYEIVSMPPPSSGGTHIVQILNMLENYPIAEMGHNTANTLHLMAETMKLAYADRSEYLGDPDFVKVPIKGLTSKAYAKSLIESIGDTARPAAEIKPNNPIPFESNETTHYSVMDQYGNAVANTYTINFSYGTGLVADGTGILLNNEMDDFSAKPGTPNGYGLIGGDANAVAGKKRPLSSMSPTLVLKDGKPFLATGSPGGSRIITTTLQVIMNVIDHQMNIAEATNASRIHHQWLPDELRVEKTLNKDTVSLLQAKGHDVKVKSAMGSTQSIMKVDGILFGASDPRRAGASTAGY</sequence>
<dbReference type="FunFam" id="3.60.20.40:FF:000003">
    <property type="entry name" value="Gamma-glutamyltranspeptidase"/>
    <property type="match status" value="1"/>
</dbReference>
<evidence type="ECO:0000256" key="5">
    <source>
        <dbReference type="ARBA" id="ARBA00022801"/>
    </source>
</evidence>
<keyword evidence="12" id="KW-0732">Signal</keyword>
<feature type="binding site" evidence="10">
    <location>
        <position position="427"/>
    </location>
    <ligand>
        <name>L-glutamate</name>
        <dbReference type="ChEBI" id="CHEBI:29985"/>
    </ligand>
</feature>
<dbReference type="Gene3D" id="1.10.246.130">
    <property type="match status" value="1"/>
</dbReference>
<evidence type="ECO:0000256" key="2">
    <source>
        <dbReference type="ARBA" id="ARBA00001089"/>
    </source>
</evidence>
<proteinExistence type="inferred from homology"/>
<evidence type="ECO:0000256" key="9">
    <source>
        <dbReference type="PIRSR" id="PIRSR600101-1"/>
    </source>
</evidence>
<dbReference type="Pfam" id="PF01019">
    <property type="entry name" value="G_glu_transpept"/>
    <property type="match status" value="1"/>
</dbReference>
<keyword evidence="6 11" id="KW-0865">Zymogen</keyword>
<dbReference type="EMBL" id="WHNW01000005">
    <property type="protein sequence ID" value="MPV86219.1"/>
    <property type="molecule type" value="Genomic_DNA"/>
</dbReference>
<dbReference type="EC" id="3.4.19.13" evidence="11"/>
<comment type="PTM">
    <text evidence="11">Cleaved by autocatalysis into a large and a small subunit.</text>
</comment>
<feature type="binding site" evidence="10">
    <location>
        <begin position="456"/>
        <end position="457"/>
    </location>
    <ligand>
        <name>L-glutamate</name>
        <dbReference type="ChEBI" id="CHEBI:29985"/>
    </ligand>
</feature>
<dbReference type="InterPro" id="IPR043138">
    <property type="entry name" value="GGT_lsub"/>
</dbReference>
<dbReference type="GO" id="GO:0103068">
    <property type="term" value="F:leukotriene C4 gamma-glutamyl transferase activity"/>
    <property type="evidence" value="ECO:0007669"/>
    <property type="project" value="UniProtKB-EC"/>
</dbReference>
<accession>A0A6N7EXV4</accession>
<evidence type="ECO:0000256" key="7">
    <source>
        <dbReference type="ARBA" id="ARBA00023315"/>
    </source>
</evidence>
<evidence type="ECO:0000256" key="3">
    <source>
        <dbReference type="ARBA" id="ARBA00009381"/>
    </source>
</evidence>
<comment type="catalytic activity">
    <reaction evidence="2 11">
        <text>glutathione + H2O = L-cysteinylglycine + L-glutamate</text>
        <dbReference type="Rhea" id="RHEA:28807"/>
        <dbReference type="ChEBI" id="CHEBI:15377"/>
        <dbReference type="ChEBI" id="CHEBI:29985"/>
        <dbReference type="ChEBI" id="CHEBI:57925"/>
        <dbReference type="ChEBI" id="CHEBI:61694"/>
        <dbReference type="EC" id="3.4.19.13"/>
    </reaction>
</comment>
<evidence type="ECO:0000256" key="4">
    <source>
        <dbReference type="ARBA" id="ARBA00022679"/>
    </source>
</evidence>
<gene>
    <name evidence="13" type="primary">ggt</name>
    <name evidence="13" type="ORF">GCU85_05680</name>
</gene>
<feature type="binding site" evidence="10">
    <location>
        <position position="478"/>
    </location>
    <ligand>
        <name>L-glutamate</name>
        <dbReference type="ChEBI" id="CHEBI:29985"/>
    </ligand>
</feature>
<feature type="signal peptide" evidence="12">
    <location>
        <begin position="1"/>
        <end position="22"/>
    </location>
</feature>
<name>A0A6N7EXV4_9GAMM</name>
<evidence type="ECO:0000313" key="14">
    <source>
        <dbReference type="Proteomes" id="UP000471298"/>
    </source>
</evidence>
<feature type="binding site" evidence="10">
    <location>
        <position position="110"/>
    </location>
    <ligand>
        <name>L-glutamate</name>
        <dbReference type="ChEBI" id="CHEBI:29985"/>
    </ligand>
</feature>
<evidence type="ECO:0000256" key="6">
    <source>
        <dbReference type="ARBA" id="ARBA00023145"/>
    </source>
</evidence>
<dbReference type="Proteomes" id="UP000471298">
    <property type="component" value="Unassembled WGS sequence"/>
</dbReference>
<evidence type="ECO:0000313" key="13">
    <source>
        <dbReference type="EMBL" id="MPV86219.1"/>
    </source>
</evidence>
<evidence type="ECO:0000256" key="11">
    <source>
        <dbReference type="RuleBase" id="RU368036"/>
    </source>
</evidence>
<feature type="chain" id="PRO_5026781537" description="Glutathione hydrolase proenzyme" evidence="12">
    <location>
        <begin position="23"/>
        <end position="573"/>
    </location>
</feature>
<dbReference type="InterPro" id="IPR051792">
    <property type="entry name" value="GGT_bact"/>
</dbReference>
<dbReference type="InterPro" id="IPR029055">
    <property type="entry name" value="Ntn_hydrolases_N"/>
</dbReference>
<dbReference type="GO" id="GO:0006751">
    <property type="term" value="P:glutathione catabolic process"/>
    <property type="evidence" value="ECO:0007669"/>
    <property type="project" value="UniProtKB-UniRule"/>
</dbReference>
<comment type="pathway">
    <text evidence="11">Sulfur metabolism; glutathione metabolism.</text>
</comment>
<evidence type="ECO:0000256" key="10">
    <source>
        <dbReference type="PIRSR" id="PIRSR600101-2"/>
    </source>
</evidence>
<feature type="binding site" evidence="10">
    <location>
        <begin position="403"/>
        <end position="405"/>
    </location>
    <ligand>
        <name>L-glutamate</name>
        <dbReference type="ChEBI" id="CHEBI:29985"/>
    </ligand>
</feature>
<dbReference type="RefSeq" id="WP_152810223.1">
    <property type="nucleotide sequence ID" value="NZ_WHNW01000005.1"/>
</dbReference>
<dbReference type="InterPro" id="IPR000101">
    <property type="entry name" value="GGT_peptidase"/>
</dbReference>
<evidence type="ECO:0000256" key="8">
    <source>
        <dbReference type="ARBA" id="ARBA00047417"/>
    </source>
</evidence>
<comment type="similarity">
    <text evidence="3 11">Belongs to the gamma-glutamyltransferase family.</text>
</comment>
<organism evidence="13 14">
    <name type="scientific">Ostreibacterium oceani</name>
    <dbReference type="NCBI Taxonomy" id="2654998"/>
    <lineage>
        <taxon>Bacteria</taxon>
        <taxon>Pseudomonadati</taxon>
        <taxon>Pseudomonadota</taxon>
        <taxon>Gammaproteobacteria</taxon>
        <taxon>Cardiobacteriales</taxon>
        <taxon>Ostreibacteriaceae</taxon>
        <taxon>Ostreibacterium</taxon>
    </lineage>
</organism>
<comment type="catalytic activity">
    <reaction evidence="1 11">
        <text>an S-substituted glutathione + H2O = an S-substituted L-cysteinylglycine + L-glutamate</text>
        <dbReference type="Rhea" id="RHEA:59468"/>
        <dbReference type="ChEBI" id="CHEBI:15377"/>
        <dbReference type="ChEBI" id="CHEBI:29985"/>
        <dbReference type="ChEBI" id="CHEBI:90779"/>
        <dbReference type="ChEBI" id="CHEBI:143103"/>
        <dbReference type="EC" id="3.4.19.13"/>
    </reaction>
</comment>
<reference evidence="13 14" key="1">
    <citation type="submission" date="2019-10" db="EMBL/GenBank/DDBJ databases">
        <title>Cardiobacteriales fam. a chemoheterotrophic member of the order Cardiobacteriales, and proposal of Cardiobacteriales fam. nov.</title>
        <authorList>
            <person name="Wang C."/>
        </authorList>
    </citation>
    <scope>NUCLEOTIDE SEQUENCE [LARGE SCALE GENOMIC DNA]</scope>
    <source>
        <strain evidence="13 14">ML27</strain>
    </source>
</reference>
<evidence type="ECO:0000256" key="1">
    <source>
        <dbReference type="ARBA" id="ARBA00001049"/>
    </source>
</evidence>
<keyword evidence="5 11" id="KW-0378">Hydrolase</keyword>
<dbReference type="GO" id="GO:0036374">
    <property type="term" value="F:glutathione hydrolase activity"/>
    <property type="evidence" value="ECO:0007669"/>
    <property type="project" value="UniProtKB-UniRule"/>
</dbReference>
<dbReference type="PROSITE" id="PS00462">
    <property type="entry name" value="G_GLU_TRANSPEPTIDASE"/>
    <property type="match status" value="1"/>
</dbReference>
<comment type="caution">
    <text evidence="13">The sequence shown here is derived from an EMBL/GenBank/DDBJ whole genome shotgun (WGS) entry which is preliminary data.</text>
</comment>
<dbReference type="Gene3D" id="3.60.20.40">
    <property type="match status" value="1"/>
</dbReference>
<dbReference type="FunCoup" id="A0A6N7EXV4">
    <property type="interactions" value="214"/>
</dbReference>
<comment type="catalytic activity">
    <reaction evidence="8 11">
        <text>an N-terminal (5-L-glutamyl)-[peptide] + an alpha-amino acid = 5-L-glutamyl amino acid + an N-terminal L-alpha-aminoacyl-[peptide]</text>
        <dbReference type="Rhea" id="RHEA:23904"/>
        <dbReference type="Rhea" id="RHEA-COMP:9780"/>
        <dbReference type="Rhea" id="RHEA-COMP:9795"/>
        <dbReference type="ChEBI" id="CHEBI:77644"/>
        <dbReference type="ChEBI" id="CHEBI:78597"/>
        <dbReference type="ChEBI" id="CHEBI:78599"/>
        <dbReference type="ChEBI" id="CHEBI:78608"/>
        <dbReference type="EC" id="2.3.2.2"/>
    </reaction>
</comment>
<dbReference type="InterPro" id="IPR043137">
    <property type="entry name" value="GGT_ssub_C"/>
</dbReference>
<dbReference type="PANTHER" id="PTHR43199">
    <property type="entry name" value="GLUTATHIONE HYDROLASE"/>
    <property type="match status" value="1"/>
</dbReference>
<dbReference type="InParanoid" id="A0A6N7EXV4"/>
<dbReference type="NCBIfam" id="TIGR00066">
    <property type="entry name" value="g_glut_trans"/>
    <property type="match status" value="1"/>
</dbReference>
<evidence type="ECO:0000256" key="12">
    <source>
        <dbReference type="SAM" id="SignalP"/>
    </source>
</evidence>
<keyword evidence="14" id="KW-1185">Reference proteome</keyword>